<keyword evidence="6" id="KW-1185">Reference proteome</keyword>
<organism evidence="5 6">
    <name type="scientific">Tetranychus urticae</name>
    <name type="common">Two-spotted spider mite</name>
    <dbReference type="NCBI Taxonomy" id="32264"/>
    <lineage>
        <taxon>Eukaryota</taxon>
        <taxon>Metazoa</taxon>
        <taxon>Ecdysozoa</taxon>
        <taxon>Arthropoda</taxon>
        <taxon>Chelicerata</taxon>
        <taxon>Arachnida</taxon>
        <taxon>Acari</taxon>
        <taxon>Acariformes</taxon>
        <taxon>Trombidiformes</taxon>
        <taxon>Prostigmata</taxon>
        <taxon>Eleutherengona</taxon>
        <taxon>Raphignathae</taxon>
        <taxon>Tetranychoidea</taxon>
        <taxon>Tetranychidae</taxon>
        <taxon>Tetranychus</taxon>
    </lineage>
</organism>
<dbReference type="InterPro" id="IPR016024">
    <property type="entry name" value="ARM-type_fold"/>
</dbReference>
<dbReference type="Proteomes" id="UP000015104">
    <property type="component" value="Unassembled WGS sequence"/>
</dbReference>
<dbReference type="SUPFAM" id="SSF48371">
    <property type="entry name" value="ARM repeat"/>
    <property type="match status" value="2"/>
</dbReference>
<dbReference type="STRING" id="32264.T1KVH2"/>
<name>T1KVH2_TETUR</name>
<dbReference type="Pfam" id="PF20416">
    <property type="entry name" value="UTP20"/>
    <property type="match status" value="1"/>
</dbReference>
<feature type="region of interest" description="Disordered" evidence="1">
    <location>
        <begin position="2738"/>
        <end position="2772"/>
    </location>
</feature>
<dbReference type="PANTHER" id="PTHR17695">
    <property type="entry name" value="SMALL SUBUNIT PROCESSOME COMPONENT 20 HOMOLOG"/>
    <property type="match status" value="1"/>
</dbReference>
<feature type="domain" description="U3 small nucleolar RNA-associated protein 20 C-terminal" evidence="4">
    <location>
        <begin position="2602"/>
        <end position="2756"/>
    </location>
</feature>
<dbReference type="InterPro" id="IPR011989">
    <property type="entry name" value="ARM-like"/>
</dbReference>
<evidence type="ECO:0000313" key="5">
    <source>
        <dbReference type="EnsemblMetazoa" id="tetur23g00630.1"/>
    </source>
</evidence>
<evidence type="ECO:0000259" key="2">
    <source>
        <dbReference type="Pfam" id="PF07539"/>
    </source>
</evidence>
<dbReference type="EnsemblMetazoa" id="tetur23g00630.1">
    <property type="protein sequence ID" value="tetur23g00630.1"/>
    <property type="gene ID" value="tetur23g00630"/>
</dbReference>
<dbReference type="InterPro" id="IPR011430">
    <property type="entry name" value="UTP20_N"/>
</dbReference>
<feature type="region of interest" description="Disordered" evidence="1">
    <location>
        <begin position="2554"/>
        <end position="2588"/>
    </location>
</feature>
<dbReference type="InterPro" id="IPR046523">
    <property type="entry name" value="UTP20_dom"/>
</dbReference>
<feature type="domain" description="U3 small nucleolar RNA-associated protein 20 N-terminal" evidence="2">
    <location>
        <begin position="921"/>
        <end position="1559"/>
    </location>
</feature>
<dbReference type="GO" id="GO:0032040">
    <property type="term" value="C:small-subunit processome"/>
    <property type="evidence" value="ECO:0007669"/>
    <property type="project" value="TreeGrafter"/>
</dbReference>
<feature type="compositionally biased region" description="Basic and acidic residues" evidence="1">
    <location>
        <begin position="899"/>
        <end position="911"/>
    </location>
</feature>
<dbReference type="GO" id="GO:0030686">
    <property type="term" value="C:90S preribosome"/>
    <property type="evidence" value="ECO:0007669"/>
    <property type="project" value="TreeGrafter"/>
</dbReference>
<reference evidence="5" key="2">
    <citation type="submission" date="2015-06" db="UniProtKB">
        <authorList>
            <consortium name="EnsemblMetazoa"/>
        </authorList>
    </citation>
    <scope>IDENTIFICATION</scope>
</reference>
<dbReference type="Pfam" id="PF23099">
    <property type="entry name" value="UTP20_C"/>
    <property type="match status" value="1"/>
</dbReference>
<dbReference type="HOGENOM" id="CLU_000327_0_1_1"/>
<dbReference type="eggNOG" id="KOG1823">
    <property type="taxonomic scope" value="Eukaryota"/>
</dbReference>
<dbReference type="InterPro" id="IPR052575">
    <property type="entry name" value="SSU_processome_comp_20"/>
</dbReference>
<dbReference type="Pfam" id="PF07539">
    <property type="entry name" value="UTP20_N"/>
    <property type="match status" value="1"/>
</dbReference>
<feature type="domain" description="U3 small nucleolar RNA-associated protein 20" evidence="3">
    <location>
        <begin position="1788"/>
        <end position="2005"/>
    </location>
</feature>
<dbReference type="PANTHER" id="PTHR17695:SF11">
    <property type="entry name" value="SMALL SUBUNIT PROCESSOME COMPONENT 20 HOMOLOG"/>
    <property type="match status" value="1"/>
</dbReference>
<feature type="region of interest" description="Disordered" evidence="1">
    <location>
        <begin position="867"/>
        <end position="911"/>
    </location>
</feature>
<evidence type="ECO:0000256" key="1">
    <source>
        <dbReference type="SAM" id="MobiDB-lite"/>
    </source>
</evidence>
<accession>T1KVH2</accession>
<evidence type="ECO:0000313" key="6">
    <source>
        <dbReference type="Proteomes" id="UP000015104"/>
    </source>
</evidence>
<dbReference type="Gene3D" id="1.25.10.10">
    <property type="entry name" value="Leucine-rich Repeat Variant"/>
    <property type="match status" value="3"/>
</dbReference>
<proteinExistence type="predicted"/>
<dbReference type="EMBL" id="CAEY01000613">
    <property type="status" value="NOT_ANNOTATED_CDS"/>
    <property type="molecule type" value="Genomic_DNA"/>
</dbReference>
<reference evidence="6" key="1">
    <citation type="submission" date="2011-08" db="EMBL/GenBank/DDBJ databases">
        <authorList>
            <person name="Rombauts S."/>
        </authorList>
    </citation>
    <scope>NUCLEOTIDE SEQUENCE</scope>
    <source>
        <strain evidence="6">London</strain>
    </source>
</reference>
<dbReference type="InterPro" id="IPR057525">
    <property type="entry name" value="UTP20_C"/>
</dbReference>
<protein>
    <submittedName>
        <fullName evidence="5">Uncharacterized protein</fullName>
    </submittedName>
</protein>
<feature type="compositionally biased region" description="Acidic residues" evidence="1">
    <location>
        <begin position="877"/>
        <end position="898"/>
    </location>
</feature>
<evidence type="ECO:0000259" key="3">
    <source>
        <dbReference type="Pfam" id="PF20416"/>
    </source>
</evidence>
<evidence type="ECO:0000259" key="4">
    <source>
        <dbReference type="Pfam" id="PF23099"/>
    </source>
</evidence>
<sequence>MAIEWIKLGAMTTQALSLWLHTWVCAYVFITMVKSKPKKGRPDKTFTFKSFNDHISEIKIDLIRKIDTARGSEQNDFESKFHETLQKFSDFNCTADFAAIKKRLGGTSTFYSVIQVHERHEELFNVLHDSLSKEDSLASDVILELIVALATDIGELFYPYFEPTFEALVKLMDSQDPKLVENIFMALANLFKILSREIQKQASYIQKIFALFKGLFSNKRPEFIRSFAAQSLTYLIRKISKKDEVIQVVLKEVDSDSSVISGVSYLLFEIVKGVTGHLQSCAETFIKSLLVIYTENYSASKNVKLCVEETFKLIAGHIEKERSDIIWKNLLTRGELIQDCENIVYSTILFLKSMFDVQDCLDVLLRLTAVILNNLYASIEPDRRRELIKTAFDSNITASQFGSFVESLYHNHFFEDDILPFLLKRSYQPLIQCQTSLIEDELQEQIKEFNNIIDILFKLITCKAPLPILETLPTFEAYPLDFSKVATEEGCADLIARLLKVLIDPQDWELVRKIVNILPHLIPLERSFVIDGLTSLIIKLMAKISEFSSDPDRCYTKLDYEKALFLTILSESIYSLSLLRSSELLSVFEDAFITHLFNKFPGNPIILQGFVFFLQYADFCKNKEVFSREFFEKMYFNYFQDNLRHPKSQVRFLTLMAIDLLNPPMGPSESGEVNKSIFRICLDAEMVSVTLQEYREKLRLINLLQYGLVNKSLPLPSLNGQTYDLAPLYYLLGTLYYNFTPLWQPIQKMIQEYGRGSKDKTSFWQVVSKHFHDTQNYCRLDTHVDTNTFWPRMNQTSEANPKPDYLNHRILLLQIFKSIADVLENNGDDVVFWFFDFLKDEADSKGLGNFKKEEDISIISSVDIENDDKTKDKESDTQEDIDPDSIINEDAELSDTEIDMDKSDNFKSEQDEPKRKLEVKVMLKTMVAFLDLLAQFKAPKKLDKGGKLLELHRSLLQHTNPIVQKAALNCLFNYNDKNVNPYRESLFRLLDDTTFKDEILLFGSRGPNPDEEHVKPEHRSAVIPFVMRILYGKMLSKTGSRTAGKANFDLRRSIVFRFLASCSKDEIMSFLKLSFAGFVHLFEVKPMEILFSLKQIDIHRCIPLKYVQGCLKTLELMFMHFGNVVSNLLPILNKILLIVTSYARVLLDQRLLLNTQAVSRLKAIRTDCFKLTEKFFTLFETYHFTSEELDALFEALLDPMIVNLANESLENPSPLLRLLHCWSCNPRYFILFVKKHSLEADVTPLSCLISLYSSNKAANSVIDYISNILANLLSYENHNPMEDDEESVIPHLEVNYLIDESYNAMYRTTSDEMNLGTHIMIPYISPILSRIRVNLSNRLAKSKRREVIIRDNETIILSHLSVLVEKEEDCIALVNLLIDSINYQHDKIEESAIKALESINNLIGKIKNNARQFILKLCRLFELIHDRNARIKLCEILTTVSKNLPKLEALVEVIAMINTYNPRNPEEPDYSVREEGFSKARKIIQGITESSVPSDWIKILIHNCVFFINTSEDIGLRESSSTCLSLIIKQLSSFENLKHFQSIVMSIIFQIHIKKGMKNLNEHARHEWITVLSDLVKYGKEKDKMLGQLALLSHEDADQDFWSNVRHIQVHRRIRALAKLGNNHELLSKFSPLLLQDYILPVASIFISDLKATKYGAASSYAVDLIGSICCHLPWGPYQKLLRLYLHRIIGDADNHKSNVRILCAILSNFNFDLSKSMLLVKSKEEKHESTLAKLENDGSSKQVLNPEAATRVHQTIIGDLVPKLQEVLYKLSYTDYEYDIIRSEFNHEDEIQRMPIALAMVRLLDSVLISESAFENHIRAIFTRMCNFLKSRLESIRDASRKILCKIMEILGARYLQILLREMKSMLTKGFRFHVLTYTIYMVLETMSSNLKSGDLDECAPLLIEIFHQELFTDVAEEKSVGKITAKCKEAKKIKSYAAYRILGKFVSSKNLIKNMLPLKKILDETFSVKEIKKVTICMEKLFLGLTENQGLSEVSLVSFIHDALEDKIPSLKVKPEKVNKKHSQPQRSDSLLLKPEYKQKKITKTNPMSNVHVLFEYCLRLLLSLFKKNRLRPGTPAVENLGKFVPILIDSLFSKHVKLTSTALRCLNQYIRNFPDLPEFKDSCDTIKCNILVLLDEFVASGANSRENVELVTMCFKTISNLIKSIESIKLTADQLKILLFYVDKDMADRAKQSTAFSLLKAILHKKMESSEIKDIMQKITYIMVQSEDDHIREECRLVWLKYLLNYSLGSQFNNHVNYFTRQLEYPREIGRSTILKLIFSVIKYQDNSQISDNAAAFYIPLAARLINDDSVKCRELVATILEKLLSKISKKSRDKLFTDVTLSWFQADNQLHRRLAAQLFGLFVSVEGPNFRSRLTQCLPLLVQQVDPSRYEPGEESKVDDHQLFQLLTFFHKIILHDPEIMEDSRFIDNLNSIFFYIEKDYLTYPHIWIRVLSVKIVASLFNHFTVSQISDYLITAKQDRFYLLNNLPLRIWNLCKKHCFLFSIIYENNEVGDILVKNLHYIAKVFLSLPENFKISLDFVKNNGIAEHKENDEQNIEPKKKKAKKMKQPADPTPKPTEKIDDCPLNESGTEENFVDKLNLRWLTNRLIREIKREISNNPHEYRARITIFKWIAAIVVEADASFIQQNCRNLLIPLAREITNRNLKEAGRLREEDPKQILVTQCLQLYEMIRNKVGSEVFSAAYAEVVTLHNRKKSERKASQAVQFLTNPVMAMRRKQRKHQAYKESKKRKKDFRRGKVNRFMKRPKLN</sequence>
<feature type="compositionally biased region" description="Basic and acidic residues" evidence="1">
    <location>
        <begin position="867"/>
        <end position="876"/>
    </location>
</feature>